<dbReference type="Proteomes" id="UP000281553">
    <property type="component" value="Unassembled WGS sequence"/>
</dbReference>
<proteinExistence type="predicted"/>
<dbReference type="EMBL" id="UYRU01017227">
    <property type="protein sequence ID" value="VDK52673.1"/>
    <property type="molecule type" value="Genomic_DNA"/>
</dbReference>
<keyword evidence="1" id="KW-0732">Signal</keyword>
<protein>
    <submittedName>
        <fullName evidence="2">Uncharacterized protein</fullName>
    </submittedName>
</protein>
<accession>A0A3P6RAD6</accession>
<keyword evidence="3" id="KW-1185">Reference proteome</keyword>
<feature type="signal peptide" evidence="1">
    <location>
        <begin position="1"/>
        <end position="17"/>
    </location>
</feature>
<organism evidence="2 3">
    <name type="scientific">Dibothriocephalus latus</name>
    <name type="common">Fish tapeworm</name>
    <name type="synonym">Diphyllobothrium latum</name>
    <dbReference type="NCBI Taxonomy" id="60516"/>
    <lineage>
        <taxon>Eukaryota</taxon>
        <taxon>Metazoa</taxon>
        <taxon>Spiralia</taxon>
        <taxon>Lophotrochozoa</taxon>
        <taxon>Platyhelminthes</taxon>
        <taxon>Cestoda</taxon>
        <taxon>Eucestoda</taxon>
        <taxon>Diphyllobothriidea</taxon>
        <taxon>Diphyllobothriidae</taxon>
        <taxon>Dibothriocephalus</taxon>
    </lineage>
</organism>
<evidence type="ECO:0000313" key="3">
    <source>
        <dbReference type="Proteomes" id="UP000281553"/>
    </source>
</evidence>
<dbReference type="AlphaFoldDB" id="A0A3P6RAD6"/>
<evidence type="ECO:0000313" key="2">
    <source>
        <dbReference type="EMBL" id="VDK52673.1"/>
    </source>
</evidence>
<gene>
    <name evidence="2" type="ORF">DILT_LOCUS1922</name>
</gene>
<name>A0A3P6RAD6_DIBLA</name>
<evidence type="ECO:0000256" key="1">
    <source>
        <dbReference type="SAM" id="SignalP"/>
    </source>
</evidence>
<sequence length="120" mass="13051">MISALSLLLLPQRPAPALLLSVGSIYLEVDIPSSGEAPTSSPSAKSELADACQTRARLALDLEFCHLKALQQLTPSPTVTTSRASPLLAYSARKSSSLDRHVYGDLLMLNDFSVWVRRRE</sequence>
<reference evidence="2 3" key="1">
    <citation type="submission" date="2018-11" db="EMBL/GenBank/DDBJ databases">
        <authorList>
            <consortium name="Pathogen Informatics"/>
        </authorList>
    </citation>
    <scope>NUCLEOTIDE SEQUENCE [LARGE SCALE GENOMIC DNA]</scope>
</reference>
<feature type="chain" id="PRO_5018141862" evidence="1">
    <location>
        <begin position="18"/>
        <end position="120"/>
    </location>
</feature>